<dbReference type="OrthoDB" id="5419196at2"/>
<proteinExistence type="predicted"/>
<dbReference type="EMBL" id="FWXJ01000001">
    <property type="protein sequence ID" value="SMC30090.1"/>
    <property type="molecule type" value="Genomic_DNA"/>
</dbReference>
<evidence type="ECO:0000313" key="2">
    <source>
        <dbReference type="Proteomes" id="UP000192708"/>
    </source>
</evidence>
<reference evidence="1 2" key="1">
    <citation type="submission" date="2017-04" db="EMBL/GenBank/DDBJ databases">
        <authorList>
            <person name="Afonso C.L."/>
            <person name="Miller P.J."/>
            <person name="Scott M.A."/>
            <person name="Spackman E."/>
            <person name="Goraichik I."/>
            <person name="Dimitrov K.M."/>
            <person name="Suarez D.L."/>
            <person name="Swayne D.E."/>
        </authorList>
    </citation>
    <scope>NUCLEOTIDE SEQUENCE [LARGE SCALE GENOMIC DNA]</scope>
    <source>
        <strain evidence="1 2">VK13</strain>
    </source>
</reference>
<protein>
    <submittedName>
        <fullName evidence="1">Uncharacterized protein</fullName>
    </submittedName>
</protein>
<sequence>MHSIARHNLDKIPVYISAPSKDIELFKNELASFQYTLLNEETILNQNPLINQSFLYQQRGWIQQQIIKSEFWRLNVSDNYLVMDSDCIFIKDFTTLDFIAQDHIPYSIVHEGRDILQATERFGPKKAREGFLNDRLPIKEALGRSGPVVYDFGYAPFLWSNKVWQSLETNYLIPEKKNFLDIILECDSEFTWYGESLIKYQAIPIYPREQLFKHYHYEHQYWQDKSFGYSEDILKKDFLGIVYQSNWQTWEDFGKPQKKLSSRLLRSLKRQLKYLQFKLKTF</sequence>
<accession>A0A1W1Y1J9</accession>
<dbReference type="AlphaFoldDB" id="A0A1W1Y1J9"/>
<organism evidence="1 2">
    <name type="scientific">Polynucleobacter kasalickyi</name>
    <dbReference type="NCBI Taxonomy" id="1938817"/>
    <lineage>
        <taxon>Bacteria</taxon>
        <taxon>Pseudomonadati</taxon>
        <taxon>Pseudomonadota</taxon>
        <taxon>Betaproteobacteria</taxon>
        <taxon>Burkholderiales</taxon>
        <taxon>Burkholderiaceae</taxon>
        <taxon>Polynucleobacter</taxon>
    </lineage>
</organism>
<name>A0A1W1Y1J9_9BURK</name>
<keyword evidence="2" id="KW-1185">Reference proteome</keyword>
<dbReference type="InterPro" id="IPR045499">
    <property type="entry name" value="DUF6492"/>
</dbReference>
<dbReference type="Proteomes" id="UP000192708">
    <property type="component" value="Unassembled WGS sequence"/>
</dbReference>
<dbReference type="Pfam" id="PF20102">
    <property type="entry name" value="DUF6492"/>
    <property type="match status" value="1"/>
</dbReference>
<evidence type="ECO:0000313" key="1">
    <source>
        <dbReference type="EMBL" id="SMC30090.1"/>
    </source>
</evidence>
<gene>
    <name evidence="1" type="ORF">SAMN06296008_10126</name>
</gene>